<dbReference type="Pfam" id="PF00583">
    <property type="entry name" value="Acetyltransf_1"/>
    <property type="match status" value="1"/>
</dbReference>
<dbReference type="InterPro" id="IPR016181">
    <property type="entry name" value="Acyl_CoA_acyltransferase"/>
</dbReference>
<dbReference type="AlphaFoldDB" id="A0A6J7GHL4"/>
<gene>
    <name evidence="2" type="ORF">UFOPK3516_01304</name>
</gene>
<protein>
    <submittedName>
        <fullName evidence="2">Unannotated protein</fullName>
    </submittedName>
</protein>
<feature type="domain" description="N-acetyltransferase" evidence="1">
    <location>
        <begin position="43"/>
        <end position="190"/>
    </location>
</feature>
<organism evidence="2">
    <name type="scientific">freshwater metagenome</name>
    <dbReference type="NCBI Taxonomy" id="449393"/>
    <lineage>
        <taxon>unclassified sequences</taxon>
        <taxon>metagenomes</taxon>
        <taxon>ecological metagenomes</taxon>
    </lineage>
</organism>
<dbReference type="Gene3D" id="3.40.630.30">
    <property type="match status" value="1"/>
</dbReference>
<dbReference type="InterPro" id="IPR000182">
    <property type="entry name" value="GNAT_dom"/>
</dbReference>
<name>A0A6J7GHL4_9ZZZZ</name>
<evidence type="ECO:0000259" key="1">
    <source>
        <dbReference type="PROSITE" id="PS51186"/>
    </source>
</evidence>
<dbReference type="CDD" id="cd04301">
    <property type="entry name" value="NAT_SF"/>
    <property type="match status" value="1"/>
</dbReference>
<dbReference type="PROSITE" id="PS51186">
    <property type="entry name" value="GNAT"/>
    <property type="match status" value="1"/>
</dbReference>
<accession>A0A6J7GHL4</accession>
<dbReference type="EMBL" id="CAFBMB010000129">
    <property type="protein sequence ID" value="CAB4907841.1"/>
    <property type="molecule type" value="Genomic_DNA"/>
</dbReference>
<sequence>MCSRATSSLAESVMAPVVTTKCCYLRVTHRSPRAFILLSMGTLTLEELSARTIVAANSLTLKPGQEAFITPPSYAIAEAYFAPDTEWPRVVLDGDTVVGFIRGHFDTETSAPEFHSCIWRIHIAAEAQGRGVGRFAVEAIAAEARSRGFAQLTVLWEPGDNGPGEFFHTLGFRDIGETRYGETIAALSLS</sequence>
<dbReference type="GO" id="GO:0016747">
    <property type="term" value="F:acyltransferase activity, transferring groups other than amino-acyl groups"/>
    <property type="evidence" value="ECO:0007669"/>
    <property type="project" value="InterPro"/>
</dbReference>
<dbReference type="SUPFAM" id="SSF55729">
    <property type="entry name" value="Acyl-CoA N-acyltransferases (Nat)"/>
    <property type="match status" value="1"/>
</dbReference>
<reference evidence="2" key="1">
    <citation type="submission" date="2020-05" db="EMBL/GenBank/DDBJ databases">
        <authorList>
            <person name="Chiriac C."/>
            <person name="Salcher M."/>
            <person name="Ghai R."/>
            <person name="Kavagutti S V."/>
        </authorList>
    </citation>
    <scope>NUCLEOTIDE SEQUENCE</scope>
</reference>
<evidence type="ECO:0000313" key="2">
    <source>
        <dbReference type="EMBL" id="CAB4907841.1"/>
    </source>
</evidence>
<proteinExistence type="predicted"/>